<evidence type="ECO:0000313" key="2">
    <source>
        <dbReference type="Proteomes" id="UP000688137"/>
    </source>
</evidence>
<protein>
    <submittedName>
        <fullName evidence="1">Uncharacterized protein</fullName>
    </submittedName>
</protein>
<accession>A0A8S1QTB6</accession>
<dbReference type="EMBL" id="CAJJDM010000219">
    <property type="protein sequence ID" value="CAD8117780.1"/>
    <property type="molecule type" value="Genomic_DNA"/>
</dbReference>
<name>A0A8S1QTB6_PARPR</name>
<dbReference type="AlphaFoldDB" id="A0A8S1QTB6"/>
<comment type="caution">
    <text evidence="1">The sequence shown here is derived from an EMBL/GenBank/DDBJ whole genome shotgun (WGS) entry which is preliminary data.</text>
</comment>
<evidence type="ECO:0000313" key="1">
    <source>
        <dbReference type="EMBL" id="CAD8117780.1"/>
    </source>
</evidence>
<sequence>MYQFLCRFKIQQLKPMIKIYLQKSSIQMPIDKQQVWNLLLLIFKLDQNMIQQILKKIYINFRIQQQYYCWKPFQQTILMLNNYDCKIDIRYRDGLILIEPSNMREHNRNPQKYIIIGQGITLEKGGGPFILIHYFSQEYCSEDVNFNFLNGVSKFNINDNLQFTYENMYLLFELNYIFEVPQRVVQKTIECNILYLNNKVVNQGRIIQFYIKQGDCYTLSIQNKLELHCLNIFQFIHMFLKNPGLTYLD</sequence>
<proteinExistence type="predicted"/>
<reference evidence="1" key="1">
    <citation type="submission" date="2021-01" db="EMBL/GenBank/DDBJ databases">
        <authorList>
            <consortium name="Genoscope - CEA"/>
            <person name="William W."/>
        </authorList>
    </citation>
    <scope>NUCLEOTIDE SEQUENCE</scope>
</reference>
<organism evidence="1 2">
    <name type="scientific">Paramecium primaurelia</name>
    <dbReference type="NCBI Taxonomy" id="5886"/>
    <lineage>
        <taxon>Eukaryota</taxon>
        <taxon>Sar</taxon>
        <taxon>Alveolata</taxon>
        <taxon>Ciliophora</taxon>
        <taxon>Intramacronucleata</taxon>
        <taxon>Oligohymenophorea</taxon>
        <taxon>Peniculida</taxon>
        <taxon>Parameciidae</taxon>
        <taxon>Paramecium</taxon>
    </lineage>
</organism>
<keyword evidence="2" id="KW-1185">Reference proteome</keyword>
<gene>
    <name evidence="1" type="ORF">PPRIM_AZ9-3.1.T2100006</name>
</gene>
<dbReference type="Proteomes" id="UP000688137">
    <property type="component" value="Unassembled WGS sequence"/>
</dbReference>